<evidence type="ECO:0000313" key="3">
    <source>
        <dbReference type="Proteomes" id="UP000612055"/>
    </source>
</evidence>
<organism evidence="2 3">
    <name type="scientific">Edaphochlamys debaryana</name>
    <dbReference type="NCBI Taxonomy" id="47281"/>
    <lineage>
        <taxon>Eukaryota</taxon>
        <taxon>Viridiplantae</taxon>
        <taxon>Chlorophyta</taxon>
        <taxon>core chlorophytes</taxon>
        <taxon>Chlorophyceae</taxon>
        <taxon>CS clade</taxon>
        <taxon>Chlamydomonadales</taxon>
        <taxon>Chlamydomonadales incertae sedis</taxon>
        <taxon>Edaphochlamys</taxon>
    </lineage>
</organism>
<dbReference type="AlphaFoldDB" id="A0A835XKG6"/>
<comment type="caution">
    <text evidence="2">The sequence shown here is derived from an EMBL/GenBank/DDBJ whole genome shotgun (WGS) entry which is preliminary data.</text>
</comment>
<dbReference type="EMBL" id="JAEHOE010000112">
    <property type="protein sequence ID" value="KAG2486422.1"/>
    <property type="molecule type" value="Genomic_DNA"/>
</dbReference>
<protein>
    <submittedName>
        <fullName evidence="2">Uncharacterized protein</fullName>
    </submittedName>
</protein>
<dbReference type="OrthoDB" id="532557at2759"/>
<evidence type="ECO:0000313" key="2">
    <source>
        <dbReference type="EMBL" id="KAG2486422.1"/>
    </source>
</evidence>
<gene>
    <name evidence="2" type="ORF">HYH03_014869</name>
</gene>
<accession>A0A835XKG6</accession>
<proteinExistence type="predicted"/>
<sequence length="508" mass="51736">MQERNAHGAGMKALLRPNCASVERAVGPFAGPRRRGRRYAPPAPAHGCPFLDTAAAATASKQPSILDSLTQPPPLHGPPATAAATVAAVALATVTASPGAPPEPLADAATAALLLLSGLSPAGPAQALPREPPPAAAVSSTPTPAAASAPAAAMGVVDNAKEAAKDAYIAATHPGPSAPTAAAAHSLQHGGVGGQWKDYSTLPGRYRKTVEKLKALAAARYMDDHWDASRVLDVEVTWDVPPILLQGREPMRVAVWLAKWAATVHLEPLMVKMQELDDKRTSLELLQVARLAPHRPWWLPATWLLPKEIPIMSTVKLRVSKGPNADGSQDVVTAIDGVIHNAPKLPWPIRSLNALFMGHLPAATETLWSPFVGLFGDPSYRIRADEHPSAFQQARVAAANAAARAAEHAHGAVSYAADGTKGAVSYAADTVGAVADKAHGYTTSAVAAAPGGGPGHLLDKAKEGVAGAVGAVAGAVKGAAGAAASGVAGGADWVADTAGAAKAKVGGR</sequence>
<feature type="compositionally biased region" description="Low complexity" evidence="1">
    <location>
        <begin position="136"/>
        <end position="145"/>
    </location>
</feature>
<evidence type="ECO:0000256" key="1">
    <source>
        <dbReference type="SAM" id="MobiDB-lite"/>
    </source>
</evidence>
<reference evidence="2" key="1">
    <citation type="journal article" date="2020" name="bioRxiv">
        <title>Comparative genomics of Chlamydomonas.</title>
        <authorList>
            <person name="Craig R.J."/>
            <person name="Hasan A.R."/>
            <person name="Ness R.W."/>
            <person name="Keightley P.D."/>
        </authorList>
    </citation>
    <scope>NUCLEOTIDE SEQUENCE</scope>
    <source>
        <strain evidence="2">CCAP 11/70</strain>
    </source>
</reference>
<keyword evidence="3" id="KW-1185">Reference proteome</keyword>
<name>A0A835XKG6_9CHLO</name>
<feature type="region of interest" description="Disordered" evidence="1">
    <location>
        <begin position="124"/>
        <end position="145"/>
    </location>
</feature>
<dbReference type="Proteomes" id="UP000612055">
    <property type="component" value="Unassembled WGS sequence"/>
</dbReference>